<keyword evidence="4" id="KW-1185">Reference proteome</keyword>
<dbReference type="InterPro" id="IPR029058">
    <property type="entry name" value="AB_hydrolase_fold"/>
</dbReference>
<proteinExistence type="inferred from homology"/>
<dbReference type="GO" id="GO:0016787">
    <property type="term" value="F:hydrolase activity"/>
    <property type="evidence" value="ECO:0007669"/>
    <property type="project" value="InterPro"/>
</dbReference>
<dbReference type="Pfam" id="PF07859">
    <property type="entry name" value="Abhydrolase_3"/>
    <property type="match status" value="1"/>
</dbReference>
<dbReference type="AlphaFoldDB" id="A0AAV2EUR6"/>
<dbReference type="SUPFAM" id="SSF53474">
    <property type="entry name" value="alpha/beta-Hydrolases"/>
    <property type="match status" value="1"/>
</dbReference>
<dbReference type="PANTHER" id="PTHR23024">
    <property type="entry name" value="ARYLACETAMIDE DEACETYLASE"/>
    <property type="match status" value="1"/>
</dbReference>
<dbReference type="EMBL" id="OZ034818">
    <property type="protein sequence ID" value="CAL1389442.1"/>
    <property type="molecule type" value="Genomic_DNA"/>
</dbReference>
<reference evidence="3 4" key="1">
    <citation type="submission" date="2024-04" db="EMBL/GenBank/DDBJ databases">
        <authorList>
            <person name="Fracassetti M."/>
        </authorList>
    </citation>
    <scope>NUCLEOTIDE SEQUENCE [LARGE SCALE GENOMIC DNA]</scope>
</reference>
<name>A0AAV2EUR6_9ROSI</name>
<sequence>MANSSSTNLESTQDFPPFLRIYKNGINPVAIAYDALKWVASHSDGGGPEQWLNDHADCSSVFLVGNSAGANIVHRVAIRKRFWKLDCPTSTEGLDDPYLNPAFDPDMARLGCSKVLGMLAGKDLLRERGKYYCELLKASEWEGKICSFINN</sequence>
<organism evidence="3 4">
    <name type="scientific">Linum trigynum</name>
    <dbReference type="NCBI Taxonomy" id="586398"/>
    <lineage>
        <taxon>Eukaryota</taxon>
        <taxon>Viridiplantae</taxon>
        <taxon>Streptophyta</taxon>
        <taxon>Embryophyta</taxon>
        <taxon>Tracheophyta</taxon>
        <taxon>Spermatophyta</taxon>
        <taxon>Magnoliopsida</taxon>
        <taxon>eudicotyledons</taxon>
        <taxon>Gunneridae</taxon>
        <taxon>Pentapetalae</taxon>
        <taxon>rosids</taxon>
        <taxon>fabids</taxon>
        <taxon>Malpighiales</taxon>
        <taxon>Linaceae</taxon>
        <taxon>Linum</taxon>
    </lineage>
</organism>
<feature type="domain" description="Alpha/beta hydrolase fold-3" evidence="2">
    <location>
        <begin position="32"/>
        <end position="79"/>
    </location>
</feature>
<protein>
    <recommendedName>
        <fullName evidence="2">Alpha/beta hydrolase fold-3 domain-containing protein</fullName>
    </recommendedName>
</protein>
<dbReference type="PANTHER" id="PTHR23024:SF544">
    <property type="entry name" value="CARBOXYLESTERASE 1-RELATED"/>
    <property type="match status" value="1"/>
</dbReference>
<comment type="similarity">
    <text evidence="1">Belongs to the 'GDXG' lipolytic enzyme family.</text>
</comment>
<evidence type="ECO:0000259" key="2">
    <source>
        <dbReference type="Pfam" id="PF07859"/>
    </source>
</evidence>
<evidence type="ECO:0000313" key="4">
    <source>
        <dbReference type="Proteomes" id="UP001497516"/>
    </source>
</evidence>
<dbReference type="InterPro" id="IPR050466">
    <property type="entry name" value="Carboxylest/Gibb_receptor"/>
</dbReference>
<dbReference type="InterPro" id="IPR013094">
    <property type="entry name" value="AB_hydrolase_3"/>
</dbReference>
<evidence type="ECO:0000256" key="1">
    <source>
        <dbReference type="ARBA" id="ARBA00010515"/>
    </source>
</evidence>
<accession>A0AAV2EUR6</accession>
<gene>
    <name evidence="3" type="ORF">LTRI10_LOCUS30297</name>
</gene>
<dbReference type="Gene3D" id="3.40.50.1820">
    <property type="entry name" value="alpha/beta hydrolase"/>
    <property type="match status" value="1"/>
</dbReference>
<dbReference type="Proteomes" id="UP001497516">
    <property type="component" value="Chromosome 5"/>
</dbReference>
<evidence type="ECO:0000313" key="3">
    <source>
        <dbReference type="EMBL" id="CAL1389442.1"/>
    </source>
</evidence>